<dbReference type="Pfam" id="PF08454">
    <property type="entry name" value="RIH_assoc"/>
    <property type="match status" value="1"/>
</dbReference>
<keyword evidence="16" id="KW-1185">Reference proteome</keyword>
<dbReference type="PANTHER" id="PTHR13715">
    <property type="entry name" value="RYANODINE RECEPTOR AND IP3 RECEPTOR"/>
    <property type="match status" value="1"/>
</dbReference>
<feature type="non-terminal residue" evidence="15">
    <location>
        <position position="1"/>
    </location>
</feature>
<feature type="region of interest" description="Disordered" evidence="10">
    <location>
        <begin position="1699"/>
        <end position="1724"/>
    </location>
</feature>
<evidence type="ECO:0000256" key="3">
    <source>
        <dbReference type="ARBA" id="ARBA00022692"/>
    </source>
</evidence>
<evidence type="ECO:0000256" key="6">
    <source>
        <dbReference type="ARBA" id="ARBA00023136"/>
    </source>
</evidence>
<feature type="transmembrane region" description="Helical" evidence="11">
    <location>
        <begin position="1482"/>
        <end position="1504"/>
    </location>
</feature>
<sequence length="1724" mass="198336">DTVYNRVSCTYQYFPALQKWITDFLAENGDMTASKIGNNMLVKQVLRLVYYLVKYSFYKSADIKMLLKPLMSLLDGRNDKPSPNVTGKDYKQVLEAFRNQGRFHKSEETKAIVDAKVQALEVLNLFFNFMFNTRMEKFMLMFKDTHTHTSVPPPELGPLLSENVDIEGNQSICETSLRRLQDIFHETELFKNYDITVILKDLLRYNYDEMVRKAMQLLSRRYTAHKTLFTRAVQAQVLITEHSVKVSKELDARLPELRRLATAKLTTKQAGKLSNILDQLICMCHLQGEKEEQHNMNQRILYNNGVLEDAFTILTQKIDVKLSEQYSGLHKVFQKTFTLLRFMARGNKVVQGRLFDRLDVLLSKEGAPAELAECLTEVFTGNSNTCMKVMGHQVQKVMSLVAQHLDKIPQFLDLLNAVVKVEELDLPLKRNQSFVMTYFMQYRADIARVIDRPEQERERILTIKDSKELNYLIAMVDLLATCAEGENRYIESICQTIFKIPELLNVLNNSAVNSNLKRPFLRFFLWVYLNTAGGMIESGAGDLPHDPQIWKYIESLNVELKRMTEYASTNPDVFKRLLKRPPAKGESGGAQAEEMRGSLHYFFDAVMPFLQIFCRSYYQPDKDQFSDEQEKLSRLTLTFEAFMDTVAPLIAIERQLKNIVSSMTSLITATGAIPSSRKEEFRQKYGGGIGSQDVRSDGRKKYEEYYKEEEEVNVTLNIFAENMQRTYCGVNKVQTQIGCTILPNKEYSKVGGDEELPLGQEFQDHLRCFIDTDAKDPQTKYAPAKILVEQMRISHSLQDLSEEEKIEQLELDVRCLQLMRGLIHNEIIRLPDDQDLSGKSGMNMDLEHTRQLKNIRNVQAALDSYGVVDSVLKGLSRPQDDLVRELLAFLAALLFKGNEQVQTSMYRHFTSTRDETFFFAIKNRIQLSAVATREKRLLHAMHMAKVEESVAQEKALQERKSCRVLKRRNMQAPKPAAGTRVGGTTTIPGVTVTQPNSGTLMGVENIPMQKRSKPKKTAEVAPAEPVPEAAVPVSDGLDFKDDGFVELVLRVLGLMCDNQYKDLQDYLREQPDNIKSLNLVAEVTRFLNILYGNVSDKTVQLIIQLIDTLVEFTSGNFHNQAAVFDNKICEYLNHMLRVGDFKGCDDEQEVLEYIDSEVLMKTMVQAYQDMQKRQDGWEKIQGHVEDVGFAYYHVICRKMDLHPSTCTRQALVKTEADKAAWKFFADNTLSIEILKGDVLQKVHFRVKDKNVLREEIKEKFKYSVDRSSPSNKLREFMNWSRDIIKDIKYQRQLHANPITRFFVKSKRWLDPMVLLVSLILCMIVLITWKAPDGNTTYESSTFGNGSAVPDMSDWPGAEYALYTFGGLHNLLSLCIVISYFLCNHPTFPDRCDLMNLWKSTVPGKAEKDESDEDDEGFTKGESHLEVKFFSVSTMYYLMFFTFSVLGTLFYGYFFPLHLLHMVLLNQLLQRVILAVTRNGKSLILVGILGLVIMFMFSLVAFAFFRDKLDEKNGRQCTTAYECFVTIIHHGFVEGMYTTFEQQLEDSSFTSALAVSAFDLIFFILITTIGLNIIFGIIVDTFSELRDSKWQTDNNIKSKCFICNRNSHNFERQAGGFEKHVKLEHNQWAYLFFFIHLDETCPNDYSALELHVYKLYDKNNFAFFPLNRALSLAAEEDGNKQKFETLVTQVGHIIAKMKEEEAAKEREKEKQRQQEWESKHKVRTE</sequence>
<keyword evidence="6 11" id="KW-0472">Membrane</keyword>
<comment type="subcellular location">
    <subcellularLocation>
        <location evidence="1">Endomembrane system</location>
        <topology evidence="1">Multi-pass membrane protein</topology>
    </subcellularLocation>
</comment>
<evidence type="ECO:0000256" key="2">
    <source>
        <dbReference type="ARBA" id="ARBA00022448"/>
    </source>
</evidence>
<keyword evidence="8" id="KW-1071">Ligand-gated ion channel</keyword>
<evidence type="ECO:0000259" key="13">
    <source>
        <dbReference type="Pfam" id="PF01365"/>
    </source>
</evidence>
<feature type="transmembrane region" description="Helical" evidence="11">
    <location>
        <begin position="1559"/>
        <end position="1578"/>
    </location>
</feature>
<reference evidence="15 16" key="1">
    <citation type="journal article" date="2023" name="Sci. Data">
        <title>Genome assembly of the Korean intertidal mud-creeper Batillaria attramentaria.</title>
        <authorList>
            <person name="Patra A.K."/>
            <person name="Ho P.T."/>
            <person name="Jun S."/>
            <person name="Lee S.J."/>
            <person name="Kim Y."/>
            <person name="Won Y.J."/>
        </authorList>
    </citation>
    <scope>NUCLEOTIDE SEQUENCE [LARGE SCALE GENOMIC DNA]</scope>
    <source>
        <strain evidence="15">Wonlab-2016</strain>
    </source>
</reference>
<feature type="transmembrane region" description="Helical" evidence="11">
    <location>
        <begin position="1434"/>
        <end position="1452"/>
    </location>
</feature>
<feature type="domain" description="Ion transport" evidence="12">
    <location>
        <begin position="1428"/>
        <end position="1587"/>
    </location>
</feature>
<evidence type="ECO:0000256" key="7">
    <source>
        <dbReference type="ARBA" id="ARBA00023170"/>
    </source>
</evidence>
<dbReference type="SUPFAM" id="SSF100909">
    <property type="entry name" value="IP3 receptor type 1 binding core, domain 2"/>
    <property type="match status" value="1"/>
</dbReference>
<keyword evidence="7" id="KW-0675">Receptor</keyword>
<dbReference type="InterPro" id="IPR035910">
    <property type="entry name" value="RyR/IP3R_RIH_dom_sf"/>
</dbReference>
<dbReference type="Gene3D" id="1.10.287.70">
    <property type="match status" value="1"/>
</dbReference>
<comment type="caution">
    <text evidence="15">The sequence shown here is derived from an EMBL/GenBank/DDBJ whole genome shotgun (WGS) entry which is preliminary data.</text>
</comment>
<dbReference type="EMBL" id="JACVVK020000388">
    <property type="protein sequence ID" value="KAK7475985.1"/>
    <property type="molecule type" value="Genomic_DNA"/>
</dbReference>
<evidence type="ECO:0000256" key="9">
    <source>
        <dbReference type="ARBA" id="ARBA00023303"/>
    </source>
</evidence>
<feature type="domain" description="RyR/IP3R Homology associated" evidence="14">
    <location>
        <begin position="1042"/>
        <end position="1136"/>
    </location>
</feature>
<evidence type="ECO:0000313" key="16">
    <source>
        <dbReference type="Proteomes" id="UP001519460"/>
    </source>
</evidence>
<dbReference type="GO" id="GO:0034220">
    <property type="term" value="P:monoatomic ion transmembrane transport"/>
    <property type="evidence" value="ECO:0007669"/>
    <property type="project" value="UniProtKB-KW"/>
</dbReference>
<evidence type="ECO:0000259" key="14">
    <source>
        <dbReference type="Pfam" id="PF08454"/>
    </source>
</evidence>
<dbReference type="PANTHER" id="PTHR13715:SF99">
    <property type="entry name" value="INOSITOL 1,4,5-TRISPHOSPHATE RECEPTOR-LIKE PROTEIN A"/>
    <property type="match status" value="1"/>
</dbReference>
<feature type="transmembrane region" description="Helical" evidence="11">
    <location>
        <begin position="1359"/>
        <end position="1381"/>
    </location>
</feature>
<evidence type="ECO:0000256" key="1">
    <source>
        <dbReference type="ARBA" id="ARBA00004127"/>
    </source>
</evidence>
<dbReference type="Proteomes" id="UP001519460">
    <property type="component" value="Unassembled WGS sequence"/>
</dbReference>
<evidence type="ECO:0000313" key="15">
    <source>
        <dbReference type="EMBL" id="KAK7475985.1"/>
    </source>
</evidence>
<evidence type="ECO:0000256" key="11">
    <source>
        <dbReference type="SAM" id="Phobius"/>
    </source>
</evidence>
<dbReference type="InterPro" id="IPR016024">
    <property type="entry name" value="ARM-type_fold"/>
</dbReference>
<evidence type="ECO:0000256" key="4">
    <source>
        <dbReference type="ARBA" id="ARBA00022989"/>
    </source>
</evidence>
<accession>A0ABD0JLV6</accession>
<keyword evidence="4 11" id="KW-1133">Transmembrane helix</keyword>
<dbReference type="SUPFAM" id="SSF48371">
    <property type="entry name" value="ARM repeat"/>
    <property type="match status" value="1"/>
</dbReference>
<feature type="domain" description="RIH" evidence="13">
    <location>
        <begin position="297"/>
        <end position="443"/>
    </location>
</feature>
<feature type="transmembrane region" description="Helical" evidence="11">
    <location>
        <begin position="1308"/>
        <end position="1328"/>
    </location>
</feature>
<evidence type="ECO:0000256" key="10">
    <source>
        <dbReference type="SAM" id="MobiDB-lite"/>
    </source>
</evidence>
<dbReference type="GO" id="GO:0012505">
    <property type="term" value="C:endomembrane system"/>
    <property type="evidence" value="ECO:0007669"/>
    <property type="project" value="UniProtKB-SubCell"/>
</dbReference>
<keyword evidence="2" id="KW-0813">Transport</keyword>
<gene>
    <name evidence="15" type="ORF">BaRGS_00032752</name>
</gene>
<keyword evidence="5" id="KW-0406">Ion transport</keyword>
<dbReference type="InterPro" id="IPR013662">
    <property type="entry name" value="RIH_assoc-dom"/>
</dbReference>
<evidence type="ECO:0008006" key="17">
    <source>
        <dbReference type="Google" id="ProtNLM"/>
    </source>
</evidence>
<keyword evidence="9" id="KW-0407">Ion channel</keyword>
<name>A0ABD0JLV6_9CAEN</name>
<dbReference type="Pfam" id="PF01365">
    <property type="entry name" value="RYDR_ITPR"/>
    <property type="match status" value="1"/>
</dbReference>
<dbReference type="InterPro" id="IPR005821">
    <property type="entry name" value="Ion_trans_dom"/>
</dbReference>
<organism evidence="15 16">
    <name type="scientific">Batillaria attramentaria</name>
    <dbReference type="NCBI Taxonomy" id="370345"/>
    <lineage>
        <taxon>Eukaryota</taxon>
        <taxon>Metazoa</taxon>
        <taxon>Spiralia</taxon>
        <taxon>Lophotrochozoa</taxon>
        <taxon>Mollusca</taxon>
        <taxon>Gastropoda</taxon>
        <taxon>Caenogastropoda</taxon>
        <taxon>Sorbeoconcha</taxon>
        <taxon>Cerithioidea</taxon>
        <taxon>Batillariidae</taxon>
        <taxon>Batillaria</taxon>
    </lineage>
</organism>
<evidence type="ECO:0000259" key="12">
    <source>
        <dbReference type="Pfam" id="PF00520"/>
    </source>
</evidence>
<evidence type="ECO:0000256" key="5">
    <source>
        <dbReference type="ARBA" id="ARBA00023065"/>
    </source>
</evidence>
<dbReference type="InterPro" id="IPR000699">
    <property type="entry name" value="RIH_dom"/>
</dbReference>
<evidence type="ECO:0000256" key="8">
    <source>
        <dbReference type="ARBA" id="ARBA00023286"/>
    </source>
</evidence>
<protein>
    <recommendedName>
        <fullName evidence="17">Inositol 1,4,5-trisphosphate receptor</fullName>
    </recommendedName>
</protein>
<proteinExistence type="predicted"/>
<dbReference type="Pfam" id="PF00520">
    <property type="entry name" value="Ion_trans"/>
    <property type="match status" value="1"/>
</dbReference>
<dbReference type="InterPro" id="IPR015925">
    <property type="entry name" value="Ryanodine_IP3_receptor"/>
</dbReference>
<keyword evidence="3 11" id="KW-0812">Transmembrane</keyword>